<keyword evidence="2" id="KW-0597">Phosphoprotein</keyword>
<dbReference type="InterPro" id="IPR001952">
    <property type="entry name" value="Alkaline_phosphatase"/>
</dbReference>
<accession>A0A271J3A4</accession>
<feature type="binding site" evidence="8">
    <location>
        <position position="139"/>
    </location>
    <ligand>
        <name>Mg(2+)</name>
        <dbReference type="ChEBI" id="CHEBI:18420"/>
    </ligand>
</feature>
<dbReference type="InterPro" id="IPR017850">
    <property type="entry name" value="Alkaline_phosphatase_core_sf"/>
</dbReference>
<comment type="caution">
    <text evidence="11">The sequence shown here is derived from an EMBL/GenBank/DDBJ whole genome shotgun (WGS) entry which is preliminary data.</text>
</comment>
<reference evidence="11 12" key="1">
    <citation type="submission" date="2016-11" db="EMBL/GenBank/DDBJ databases">
        <title>Study of marine rhodopsin-containing bacteria.</title>
        <authorList>
            <person name="Yoshizawa S."/>
            <person name="Kumagai Y."/>
            <person name="Kogure K."/>
        </authorList>
    </citation>
    <scope>NUCLEOTIDE SEQUENCE [LARGE SCALE GENOMIC DNA]</scope>
    <source>
        <strain evidence="11 12">SAORIC-28</strain>
    </source>
</reference>
<keyword evidence="4" id="KW-0378">Hydrolase</keyword>
<evidence type="ECO:0000256" key="9">
    <source>
        <dbReference type="RuleBase" id="RU003946"/>
    </source>
</evidence>
<feature type="binding site" evidence="8">
    <location>
        <position position="46"/>
    </location>
    <ligand>
        <name>Zn(2+)</name>
        <dbReference type="ChEBI" id="CHEBI:29105"/>
        <label>2</label>
    </ligand>
</feature>
<dbReference type="InterPro" id="IPR018299">
    <property type="entry name" value="Alkaline_phosphatase_AS"/>
</dbReference>
<keyword evidence="10" id="KW-0732">Signal</keyword>
<evidence type="ECO:0000256" key="4">
    <source>
        <dbReference type="ARBA" id="ARBA00022801"/>
    </source>
</evidence>
<feature type="binding site" evidence="8">
    <location>
        <position position="255"/>
    </location>
    <ligand>
        <name>Mg(2+)</name>
        <dbReference type="ChEBI" id="CHEBI:18420"/>
    </ligand>
</feature>
<dbReference type="GO" id="GO:0046872">
    <property type="term" value="F:metal ion binding"/>
    <property type="evidence" value="ECO:0007669"/>
    <property type="project" value="UniProtKB-KW"/>
</dbReference>
<evidence type="ECO:0000256" key="2">
    <source>
        <dbReference type="ARBA" id="ARBA00022553"/>
    </source>
</evidence>
<dbReference type="PROSITE" id="PS00123">
    <property type="entry name" value="ALKALINE_PHOSPHATASE"/>
    <property type="match status" value="1"/>
</dbReference>
<organism evidence="11 12">
    <name type="scientific">Rubrivirga marina</name>
    <dbReference type="NCBI Taxonomy" id="1196024"/>
    <lineage>
        <taxon>Bacteria</taxon>
        <taxon>Pseudomonadati</taxon>
        <taxon>Rhodothermota</taxon>
        <taxon>Rhodothermia</taxon>
        <taxon>Rhodothermales</taxon>
        <taxon>Rubricoccaceae</taxon>
        <taxon>Rubrivirga</taxon>
    </lineage>
</organism>
<dbReference type="Proteomes" id="UP000216339">
    <property type="component" value="Unassembled WGS sequence"/>
</dbReference>
<dbReference type="RefSeq" id="WP_095511651.1">
    <property type="nucleotide sequence ID" value="NZ_MQWD01000001.1"/>
</dbReference>
<dbReference type="SMART" id="SM00098">
    <property type="entry name" value="alkPPc"/>
    <property type="match status" value="1"/>
</dbReference>
<evidence type="ECO:0000313" key="12">
    <source>
        <dbReference type="Proteomes" id="UP000216339"/>
    </source>
</evidence>
<feature type="binding site" evidence="8">
    <location>
        <position position="303"/>
    </location>
    <ligand>
        <name>Zn(2+)</name>
        <dbReference type="ChEBI" id="CHEBI:29105"/>
        <label>2</label>
    </ligand>
</feature>
<keyword evidence="6 8" id="KW-0460">Magnesium</keyword>
<evidence type="ECO:0000256" key="7">
    <source>
        <dbReference type="PIRSR" id="PIRSR601952-1"/>
    </source>
</evidence>
<dbReference type="Gene3D" id="1.10.60.40">
    <property type="match status" value="1"/>
</dbReference>
<evidence type="ECO:0000256" key="10">
    <source>
        <dbReference type="SAM" id="SignalP"/>
    </source>
</evidence>
<dbReference type="PRINTS" id="PR00113">
    <property type="entry name" value="ALKPHPHTASE"/>
</dbReference>
<evidence type="ECO:0000313" key="11">
    <source>
        <dbReference type="EMBL" id="PAP77982.1"/>
    </source>
</evidence>
<feature type="binding site" evidence="8">
    <location>
        <position position="46"/>
    </location>
    <ligand>
        <name>Mg(2+)</name>
        <dbReference type="ChEBI" id="CHEBI:18420"/>
    </ligand>
</feature>
<sequence length="435" mass="44052">MNRLLILLALALSACATAQPATDAPERPRAASGDATPRNVVLMIADGFGPASATLGAAAKGAPLALDGVLVGSVETSSSDSRVTDSAAGATAYACGLKTYNGAIAVDADGRPCRTVLEAAEAAGLATGLVATSRITHATPASFAAHVESRAEEAEVARQLAASGVEVLFGGGRSYFTDLTGPMAADGWAVATDRDGYDALDATPAAALLADGHLAYEIDRDETDQPSLAEMTTTALDLLASSPDGRENGFFLMIEGSRIDHAGHANDPAAHLGDILAYDEAVAAVLDWAARDGTTLVVSTADHETGGMALGRDGIYAWDPAPLLAATASFEAMTAALQAGGDPVAVVREGLALDDLPEGAEEAIRGALATGDPYALGPVVRDLISEPAGIGWTTSGHTAVDVGLYAFGPGASQFAGRHANDAVGRMLFEALGLDR</sequence>
<feature type="binding site" evidence="8">
    <location>
        <position position="137"/>
    </location>
    <ligand>
        <name>Mg(2+)</name>
        <dbReference type="ChEBI" id="CHEBI:18420"/>
    </ligand>
</feature>
<dbReference type="EMBL" id="MQWD01000001">
    <property type="protein sequence ID" value="PAP77982.1"/>
    <property type="molecule type" value="Genomic_DNA"/>
</dbReference>
<feature type="signal peptide" evidence="10">
    <location>
        <begin position="1"/>
        <end position="18"/>
    </location>
</feature>
<evidence type="ECO:0000256" key="5">
    <source>
        <dbReference type="ARBA" id="ARBA00022833"/>
    </source>
</evidence>
<protein>
    <recommendedName>
        <fullName evidence="13">Alkaline phosphatase</fullName>
    </recommendedName>
</protein>
<dbReference type="PANTHER" id="PTHR11596">
    <property type="entry name" value="ALKALINE PHOSPHATASE"/>
    <property type="match status" value="1"/>
</dbReference>
<dbReference type="GO" id="GO:0004035">
    <property type="term" value="F:alkaline phosphatase activity"/>
    <property type="evidence" value="ECO:0007669"/>
    <property type="project" value="TreeGrafter"/>
</dbReference>
<dbReference type="Pfam" id="PF00245">
    <property type="entry name" value="Alk_phosphatase"/>
    <property type="match status" value="1"/>
</dbReference>
<comment type="similarity">
    <text evidence="1 9">Belongs to the alkaline phosphatase family.</text>
</comment>
<feature type="chain" id="PRO_5012086126" description="Alkaline phosphatase" evidence="10">
    <location>
        <begin position="19"/>
        <end position="435"/>
    </location>
</feature>
<evidence type="ECO:0000256" key="8">
    <source>
        <dbReference type="PIRSR" id="PIRSR601952-2"/>
    </source>
</evidence>
<dbReference type="Gene3D" id="3.40.720.10">
    <property type="entry name" value="Alkaline Phosphatase, subunit A"/>
    <property type="match status" value="1"/>
</dbReference>
<feature type="binding site" evidence="8">
    <location>
        <position position="302"/>
    </location>
    <ligand>
        <name>Zn(2+)</name>
        <dbReference type="ChEBI" id="CHEBI:29105"/>
        <label>2</label>
    </ligand>
</feature>
<keyword evidence="12" id="KW-1185">Reference proteome</keyword>
<feature type="binding site" evidence="8">
    <location>
        <position position="260"/>
    </location>
    <ligand>
        <name>Zn(2+)</name>
        <dbReference type="ChEBI" id="CHEBI:29105"/>
        <label>2</label>
    </ligand>
</feature>
<dbReference type="AlphaFoldDB" id="A0A271J3A4"/>
<dbReference type="SUPFAM" id="SSF53649">
    <property type="entry name" value="Alkaline phosphatase-like"/>
    <property type="match status" value="1"/>
</dbReference>
<comment type="cofactor">
    <cofactor evidence="8">
        <name>Zn(2+)</name>
        <dbReference type="ChEBI" id="CHEBI:29105"/>
    </cofactor>
    <text evidence="8">Binds 2 Zn(2+) ions.</text>
</comment>
<dbReference type="PANTHER" id="PTHR11596:SF5">
    <property type="entry name" value="ALKALINE PHOSPHATASE"/>
    <property type="match status" value="1"/>
</dbReference>
<evidence type="ECO:0000256" key="3">
    <source>
        <dbReference type="ARBA" id="ARBA00022723"/>
    </source>
</evidence>
<dbReference type="OrthoDB" id="9794455at2"/>
<keyword evidence="5 8" id="KW-0862">Zinc</keyword>
<dbReference type="PROSITE" id="PS51257">
    <property type="entry name" value="PROKAR_LIPOPROTEIN"/>
    <property type="match status" value="1"/>
</dbReference>
<feature type="binding site" evidence="8">
    <location>
        <position position="264"/>
    </location>
    <ligand>
        <name>Zn(2+)</name>
        <dbReference type="ChEBI" id="CHEBI:29105"/>
        <label>2</label>
    </ligand>
</feature>
<proteinExistence type="inferred from homology"/>
<comment type="cofactor">
    <cofactor evidence="8">
        <name>Mg(2+)</name>
        <dbReference type="ChEBI" id="CHEBI:18420"/>
    </cofactor>
    <text evidence="8">Binds 1 Mg(2+) ion.</text>
</comment>
<gene>
    <name evidence="11" type="ORF">BSZ37_16815</name>
</gene>
<dbReference type="CDD" id="cd16012">
    <property type="entry name" value="ALP"/>
    <property type="match status" value="1"/>
</dbReference>
<keyword evidence="3 8" id="KW-0479">Metal-binding</keyword>
<evidence type="ECO:0000256" key="6">
    <source>
        <dbReference type="ARBA" id="ARBA00022842"/>
    </source>
</evidence>
<feature type="active site" description="Phosphoserine intermediate" evidence="7">
    <location>
        <position position="86"/>
    </location>
</feature>
<evidence type="ECO:0000256" key="1">
    <source>
        <dbReference type="ARBA" id="ARBA00005984"/>
    </source>
</evidence>
<name>A0A271J3A4_9BACT</name>
<evidence type="ECO:0008006" key="13">
    <source>
        <dbReference type="Google" id="ProtNLM"/>
    </source>
</evidence>
<feature type="binding site" evidence="8">
    <location>
        <position position="397"/>
    </location>
    <ligand>
        <name>Zn(2+)</name>
        <dbReference type="ChEBI" id="CHEBI:29105"/>
        <label>2</label>
    </ligand>
</feature>